<keyword evidence="3" id="KW-1185">Reference proteome</keyword>
<dbReference type="EMBL" id="CP038448">
    <property type="protein sequence ID" value="QJT40027.1"/>
    <property type="molecule type" value="Genomic_DNA"/>
</dbReference>
<evidence type="ECO:0008006" key="4">
    <source>
        <dbReference type="Google" id="ProtNLM"/>
    </source>
</evidence>
<keyword evidence="1" id="KW-1133">Transmembrane helix</keyword>
<reference evidence="2 3" key="1">
    <citation type="submission" date="2019-03" db="EMBL/GenBank/DDBJ databases">
        <title>Novel transposon Tn6433 accelerates the dissemination of tet(E) in Aeromonas from aerobic biofilm under oxytetracycline stress.</title>
        <authorList>
            <person name="Shi Y."/>
            <person name="Tian Z."/>
            <person name="Zhang Y."/>
            <person name="Zhang H."/>
            <person name="Yang M."/>
        </authorList>
    </citation>
    <scope>NUCLEOTIDE SEQUENCE [LARGE SCALE GENOMIC DNA]</scope>
    <source>
        <strain evidence="2 3">R50-22</strain>
    </source>
</reference>
<name>A0ABX6NUJ3_AERME</name>
<gene>
    <name evidence="2" type="ORF">E4188_17025</name>
</gene>
<evidence type="ECO:0000313" key="2">
    <source>
        <dbReference type="EMBL" id="QJT40027.1"/>
    </source>
</evidence>
<feature type="transmembrane region" description="Helical" evidence="1">
    <location>
        <begin position="297"/>
        <end position="318"/>
    </location>
</feature>
<keyword evidence="1" id="KW-0472">Membrane</keyword>
<protein>
    <recommendedName>
        <fullName evidence="4">Phage-related membrane protein</fullName>
    </recommendedName>
</protein>
<dbReference type="Proteomes" id="UP000502657">
    <property type="component" value="Chromosome"/>
</dbReference>
<evidence type="ECO:0000313" key="3">
    <source>
        <dbReference type="Proteomes" id="UP000502657"/>
    </source>
</evidence>
<proteinExistence type="predicted"/>
<sequence>MMSKVTFSLLLQIYRNVVFESNTNGGLLELSSQDLRDTLALLLRDENLDDSGIGLITGDPDRLVVGQTVRVQIDSPRIGLGVLANDLEGLLKTRKAHIEEPKRYFLIKSKYGRGDPVAPSEVQLYHKILTFISLLKESAAYLDSDREEVVFIHEGKFALPLNYEVSDLLTSDLSEMKKIEEAFTSDTHREQKLVILADAAISIVKSTPPMERFKYLLSHISELQKKFSDGYKLFVSNFSYDKVRSDLEAAKIEYTGKIHKIFSDIQNQVVGIPVATVIIATQMKDAGAEKATSYETWVNSAVLLGCWIFVILVSFLICNQRHTLEVLDSEITRQKELIKKNYQAIAPNFNDIFQALDKRLRLQRYILWAISFVLMSGFVLAHFVFFSLTPDAWNWIKSIICK</sequence>
<dbReference type="RefSeq" id="WP_171269705.1">
    <property type="nucleotide sequence ID" value="NZ_CP038445.1"/>
</dbReference>
<organism evidence="2 3">
    <name type="scientific">Aeromonas media</name>
    <dbReference type="NCBI Taxonomy" id="651"/>
    <lineage>
        <taxon>Bacteria</taxon>
        <taxon>Pseudomonadati</taxon>
        <taxon>Pseudomonadota</taxon>
        <taxon>Gammaproteobacteria</taxon>
        <taxon>Aeromonadales</taxon>
        <taxon>Aeromonadaceae</taxon>
        <taxon>Aeromonas</taxon>
    </lineage>
</organism>
<keyword evidence="1" id="KW-0812">Transmembrane</keyword>
<evidence type="ECO:0000256" key="1">
    <source>
        <dbReference type="SAM" id="Phobius"/>
    </source>
</evidence>
<feature type="transmembrane region" description="Helical" evidence="1">
    <location>
        <begin position="365"/>
        <end position="388"/>
    </location>
</feature>
<accession>A0ABX6NUJ3</accession>